<protein>
    <submittedName>
        <fullName evidence="2">Uncharacterized protein</fullName>
    </submittedName>
</protein>
<evidence type="ECO:0000256" key="1">
    <source>
        <dbReference type="SAM" id="MobiDB-lite"/>
    </source>
</evidence>
<evidence type="ECO:0000313" key="2">
    <source>
        <dbReference type="EMBL" id="KAF1831447.1"/>
    </source>
</evidence>
<gene>
    <name evidence="2" type="ORF">BDW02DRAFT_54522</name>
</gene>
<dbReference type="AlphaFoldDB" id="A0A6A5K8Z5"/>
<feature type="region of interest" description="Disordered" evidence="1">
    <location>
        <begin position="31"/>
        <end position="53"/>
    </location>
</feature>
<evidence type="ECO:0000313" key="3">
    <source>
        <dbReference type="Proteomes" id="UP000800040"/>
    </source>
</evidence>
<accession>A0A6A5K8Z5</accession>
<organism evidence="2 3">
    <name type="scientific">Decorospora gaudefroyi</name>
    <dbReference type="NCBI Taxonomy" id="184978"/>
    <lineage>
        <taxon>Eukaryota</taxon>
        <taxon>Fungi</taxon>
        <taxon>Dikarya</taxon>
        <taxon>Ascomycota</taxon>
        <taxon>Pezizomycotina</taxon>
        <taxon>Dothideomycetes</taxon>
        <taxon>Pleosporomycetidae</taxon>
        <taxon>Pleosporales</taxon>
        <taxon>Pleosporineae</taxon>
        <taxon>Pleosporaceae</taxon>
        <taxon>Decorospora</taxon>
    </lineage>
</organism>
<sequence>MDGTECVRRYAYTGSHRVTCSAPCRKKRRLTPSRRGIATSRRQAAEGPAPPSRCATVADASGLLCIRDLGLRETSFWQMTTACELAIAALVGDRIKAHRGEYGGKPGPRWPSLVLQKNTDSYSFQPTCMSA</sequence>
<proteinExistence type="predicted"/>
<reference evidence="2" key="1">
    <citation type="submission" date="2020-01" db="EMBL/GenBank/DDBJ databases">
        <authorList>
            <consortium name="DOE Joint Genome Institute"/>
            <person name="Haridas S."/>
            <person name="Albert R."/>
            <person name="Binder M."/>
            <person name="Bloem J."/>
            <person name="Labutti K."/>
            <person name="Salamov A."/>
            <person name="Andreopoulos B."/>
            <person name="Baker S.E."/>
            <person name="Barry K."/>
            <person name="Bills G."/>
            <person name="Bluhm B.H."/>
            <person name="Cannon C."/>
            <person name="Castanera R."/>
            <person name="Culley D.E."/>
            <person name="Daum C."/>
            <person name="Ezra D."/>
            <person name="Gonzalez J.B."/>
            <person name="Henrissat B."/>
            <person name="Kuo A."/>
            <person name="Liang C."/>
            <person name="Lipzen A."/>
            <person name="Lutzoni F."/>
            <person name="Magnuson J."/>
            <person name="Mondo S."/>
            <person name="Nolan M."/>
            <person name="Ohm R."/>
            <person name="Pangilinan J."/>
            <person name="Park H.-J."/>
            <person name="Ramirez L."/>
            <person name="Alfaro M."/>
            <person name="Sun H."/>
            <person name="Tritt A."/>
            <person name="Yoshinaga Y."/>
            <person name="Zwiers L.-H."/>
            <person name="Turgeon B.G."/>
            <person name="Goodwin S.B."/>
            <person name="Spatafora J.W."/>
            <person name="Crous P.W."/>
            <person name="Grigoriev I.V."/>
        </authorList>
    </citation>
    <scope>NUCLEOTIDE SEQUENCE</scope>
    <source>
        <strain evidence="2">P77</strain>
    </source>
</reference>
<name>A0A6A5K8Z5_9PLEO</name>
<keyword evidence="3" id="KW-1185">Reference proteome</keyword>
<dbReference type="Proteomes" id="UP000800040">
    <property type="component" value="Unassembled WGS sequence"/>
</dbReference>
<dbReference type="EMBL" id="ML975363">
    <property type="protein sequence ID" value="KAF1831447.1"/>
    <property type="molecule type" value="Genomic_DNA"/>
</dbReference>